<accession>A0A7M7RDJ6</accession>
<evidence type="ECO:0000256" key="2">
    <source>
        <dbReference type="ARBA" id="ARBA00022692"/>
    </source>
</evidence>
<dbReference type="Proteomes" id="UP000007110">
    <property type="component" value="Unassembled WGS sequence"/>
</dbReference>
<feature type="transmembrane region" description="Helical" evidence="6">
    <location>
        <begin position="424"/>
        <end position="446"/>
    </location>
</feature>
<dbReference type="FunCoup" id="A0A7M7RDJ6">
    <property type="interactions" value="161"/>
</dbReference>
<feature type="transmembrane region" description="Helical" evidence="6">
    <location>
        <begin position="120"/>
        <end position="137"/>
    </location>
</feature>
<dbReference type="OrthoDB" id="422206at2759"/>
<evidence type="ECO:0000256" key="6">
    <source>
        <dbReference type="SAM" id="Phobius"/>
    </source>
</evidence>
<keyword evidence="4 6" id="KW-0472">Membrane</keyword>
<evidence type="ECO:0000256" key="1">
    <source>
        <dbReference type="ARBA" id="ARBA00004141"/>
    </source>
</evidence>
<dbReference type="KEGG" id="spu:585670"/>
<dbReference type="CDD" id="cd17399">
    <property type="entry name" value="MFS_MFSD7"/>
    <property type="match status" value="1"/>
</dbReference>
<feature type="transmembrane region" description="Helical" evidence="6">
    <location>
        <begin position="240"/>
        <end position="263"/>
    </location>
</feature>
<evidence type="ECO:0000256" key="5">
    <source>
        <dbReference type="SAM" id="MobiDB-lite"/>
    </source>
</evidence>
<evidence type="ECO:0000256" key="3">
    <source>
        <dbReference type="ARBA" id="ARBA00022989"/>
    </source>
</evidence>
<comment type="subcellular location">
    <subcellularLocation>
        <location evidence="1">Membrane</location>
        <topology evidence="1">Multi-pass membrane protein</topology>
    </subcellularLocation>
</comment>
<sequence>MAESEVKYSNPKYALDEDEKNGEEESEVGSVEETPICDTSAIIITSEHGENGARSSTLVTSRNQLIEPTYRMYKWRWFVVATMAILNISNAMAWICFAAVTNFTAEYFQVSVDAVNWFSLVYLVVAVPMGFVVAWELNAYGLRVAILLGAWLNFLGLLLRYLGVLFPIPETTQFAIVMVGQTLAAFGQPFLLFSPTKMAALWFNDSQRAIANILATMANPLGILLSFLLSALLVSEPSDIPLMLWVFVIPALLGVAMATFGICSSGPPTPPSSSADTKTQPFLVGLKLLARNRRFVILFAFFGAGYGIFNAISTFLEQIVCPIGYNDDFAGLVGALMIGVGLLGAVVTGLIVDKTKAFTPVVKICSAAAILFVFILSISSKFAYAGAGVLIGAVGFGLFGLAQFSISLELGVECSYPVAEGTSACMLQMSGQLQGIILIILGQVLAQPVNVELLPDQKCIDLSLPNVTSTLSSDSAVTTSMMSTMPDDEIKTVLDMTIPLFVYAGYGIVVTAILILFFRTRYLRLEAEQSNRGDDNGSTELEK</sequence>
<feature type="transmembrane region" description="Helical" evidence="6">
    <location>
        <begin position="174"/>
        <end position="193"/>
    </location>
</feature>
<keyword evidence="3 6" id="KW-1133">Transmembrane helix</keyword>
<feature type="transmembrane region" description="Helical" evidence="6">
    <location>
        <begin position="144"/>
        <end position="168"/>
    </location>
</feature>
<feature type="transmembrane region" description="Helical" evidence="6">
    <location>
        <begin position="390"/>
        <end position="412"/>
    </location>
</feature>
<dbReference type="SUPFAM" id="SSF103473">
    <property type="entry name" value="MFS general substrate transporter"/>
    <property type="match status" value="1"/>
</dbReference>
<dbReference type="InterPro" id="IPR011701">
    <property type="entry name" value="MFS"/>
</dbReference>
<dbReference type="AlphaFoldDB" id="A0A7M7RDJ6"/>
<dbReference type="InterPro" id="IPR049680">
    <property type="entry name" value="FLVCR1-2_SLC49-like"/>
</dbReference>
<feature type="transmembrane region" description="Helical" evidence="6">
    <location>
        <begin position="77"/>
        <end position="100"/>
    </location>
</feature>
<dbReference type="Gene3D" id="1.20.1250.20">
    <property type="entry name" value="MFS general substrate transporter like domains"/>
    <property type="match status" value="2"/>
</dbReference>
<dbReference type="InParanoid" id="A0A7M7RDJ6"/>
<feature type="transmembrane region" description="Helical" evidence="6">
    <location>
        <begin position="295"/>
        <end position="317"/>
    </location>
</feature>
<evidence type="ECO:0000313" key="8">
    <source>
        <dbReference type="Proteomes" id="UP000007110"/>
    </source>
</evidence>
<feature type="compositionally biased region" description="Acidic residues" evidence="5">
    <location>
        <begin position="16"/>
        <end position="27"/>
    </location>
</feature>
<dbReference type="GO" id="GO:0022857">
    <property type="term" value="F:transmembrane transporter activity"/>
    <property type="evidence" value="ECO:0007669"/>
    <property type="project" value="InterPro"/>
</dbReference>
<keyword evidence="8" id="KW-1185">Reference proteome</keyword>
<feature type="transmembrane region" description="Helical" evidence="6">
    <location>
        <begin position="329"/>
        <end position="352"/>
    </location>
</feature>
<feature type="region of interest" description="Disordered" evidence="5">
    <location>
        <begin position="1"/>
        <end position="32"/>
    </location>
</feature>
<dbReference type="Pfam" id="PF07690">
    <property type="entry name" value="MFS_1"/>
    <property type="match status" value="1"/>
</dbReference>
<feature type="transmembrane region" description="Helical" evidence="6">
    <location>
        <begin position="213"/>
        <end position="234"/>
    </location>
</feature>
<dbReference type="OMA" id="KLAAYWF"/>
<feature type="transmembrane region" description="Helical" evidence="6">
    <location>
        <begin position="500"/>
        <end position="518"/>
    </location>
</feature>
<proteinExistence type="predicted"/>
<dbReference type="GO" id="GO:0016020">
    <property type="term" value="C:membrane"/>
    <property type="evidence" value="ECO:0000318"/>
    <property type="project" value="GO_Central"/>
</dbReference>
<dbReference type="PANTHER" id="PTHR10924:SF6">
    <property type="entry name" value="SOLUTE CARRIER FAMILY 49 MEMBER A3"/>
    <property type="match status" value="1"/>
</dbReference>
<dbReference type="InterPro" id="IPR036259">
    <property type="entry name" value="MFS_trans_sf"/>
</dbReference>
<organism evidence="7 8">
    <name type="scientific">Strongylocentrotus purpuratus</name>
    <name type="common">Purple sea urchin</name>
    <dbReference type="NCBI Taxonomy" id="7668"/>
    <lineage>
        <taxon>Eukaryota</taxon>
        <taxon>Metazoa</taxon>
        <taxon>Echinodermata</taxon>
        <taxon>Eleutherozoa</taxon>
        <taxon>Echinozoa</taxon>
        <taxon>Echinoidea</taxon>
        <taxon>Euechinoidea</taxon>
        <taxon>Echinacea</taxon>
        <taxon>Camarodonta</taxon>
        <taxon>Echinidea</taxon>
        <taxon>Strongylocentrotidae</taxon>
        <taxon>Strongylocentrotus</taxon>
    </lineage>
</organism>
<dbReference type="PANTHER" id="PTHR10924">
    <property type="entry name" value="MAJOR FACILITATOR SUPERFAMILY PROTEIN-RELATED"/>
    <property type="match status" value="1"/>
</dbReference>
<reference evidence="7" key="2">
    <citation type="submission" date="2021-01" db="UniProtKB">
        <authorList>
            <consortium name="EnsemblMetazoa"/>
        </authorList>
    </citation>
    <scope>IDENTIFICATION</scope>
</reference>
<name>A0A7M7RDJ6_STRPU</name>
<evidence type="ECO:0000256" key="4">
    <source>
        <dbReference type="ARBA" id="ARBA00023136"/>
    </source>
</evidence>
<reference evidence="8" key="1">
    <citation type="submission" date="2015-02" db="EMBL/GenBank/DDBJ databases">
        <title>Genome sequencing for Strongylocentrotus purpuratus.</title>
        <authorList>
            <person name="Murali S."/>
            <person name="Liu Y."/>
            <person name="Vee V."/>
            <person name="English A."/>
            <person name="Wang M."/>
            <person name="Skinner E."/>
            <person name="Han Y."/>
            <person name="Muzny D.M."/>
            <person name="Worley K.C."/>
            <person name="Gibbs R.A."/>
        </authorList>
    </citation>
    <scope>NUCLEOTIDE SEQUENCE</scope>
</reference>
<evidence type="ECO:0008006" key="9">
    <source>
        <dbReference type="Google" id="ProtNLM"/>
    </source>
</evidence>
<dbReference type="RefSeq" id="XP_790583.2">
    <property type="nucleotide sequence ID" value="XM_785490.5"/>
</dbReference>
<evidence type="ECO:0000313" key="7">
    <source>
        <dbReference type="EnsemblMetazoa" id="XP_790583"/>
    </source>
</evidence>
<dbReference type="EnsemblMetazoa" id="XM_785490">
    <property type="protein sequence ID" value="XP_790583"/>
    <property type="gene ID" value="LOC585670"/>
</dbReference>
<feature type="transmembrane region" description="Helical" evidence="6">
    <location>
        <begin position="364"/>
        <end position="384"/>
    </location>
</feature>
<keyword evidence="2 6" id="KW-0812">Transmembrane</keyword>
<dbReference type="GeneID" id="585670"/>
<protein>
    <recommendedName>
        <fullName evidence="9">Major facilitator superfamily (MFS) profile domain-containing protein</fullName>
    </recommendedName>
</protein>